<name>A0A4R8G248_9RHOB</name>
<dbReference type="AlphaFoldDB" id="A0A4R8G248"/>
<reference evidence="1 2" key="1">
    <citation type="submission" date="2019-03" db="EMBL/GenBank/DDBJ databases">
        <title>Genomic Encyclopedia of Type Strains, Phase IV (KMG-IV): sequencing the most valuable type-strain genomes for metagenomic binning, comparative biology and taxonomic classification.</title>
        <authorList>
            <person name="Goeker M."/>
        </authorList>
    </citation>
    <scope>NUCLEOTIDE SEQUENCE [LARGE SCALE GENOMIC DNA]</scope>
    <source>
        <strain evidence="1 2">JA181</strain>
    </source>
</reference>
<dbReference type="RefSeq" id="WP_243627889.1">
    <property type="nucleotide sequence ID" value="NZ_SOEB01000001.1"/>
</dbReference>
<accession>A0A4R8G248</accession>
<evidence type="ECO:0008006" key="3">
    <source>
        <dbReference type="Google" id="ProtNLM"/>
    </source>
</evidence>
<gene>
    <name evidence="1" type="ORF">EV657_101226</name>
</gene>
<organism evidence="1 2">
    <name type="scientific">Rhodovulum visakhapatnamense</name>
    <dbReference type="NCBI Taxonomy" id="364297"/>
    <lineage>
        <taxon>Bacteria</taxon>
        <taxon>Pseudomonadati</taxon>
        <taxon>Pseudomonadota</taxon>
        <taxon>Alphaproteobacteria</taxon>
        <taxon>Rhodobacterales</taxon>
        <taxon>Paracoccaceae</taxon>
        <taxon>Rhodovulum</taxon>
    </lineage>
</organism>
<evidence type="ECO:0000313" key="2">
    <source>
        <dbReference type="Proteomes" id="UP000295484"/>
    </source>
</evidence>
<proteinExistence type="predicted"/>
<sequence>MTQDKARRQSRKRAMRRFAAFASDRSGAVTVDWVVLTAALVGACIAMVSSIQSGLVSLGGDVGGALTSANVQTLDTLGGTE</sequence>
<dbReference type="Proteomes" id="UP000295484">
    <property type="component" value="Unassembled WGS sequence"/>
</dbReference>
<evidence type="ECO:0000313" key="1">
    <source>
        <dbReference type="EMBL" id="TDX33797.1"/>
    </source>
</evidence>
<dbReference type="EMBL" id="SOEB01000001">
    <property type="protein sequence ID" value="TDX33797.1"/>
    <property type="molecule type" value="Genomic_DNA"/>
</dbReference>
<comment type="caution">
    <text evidence="1">The sequence shown here is derived from an EMBL/GenBank/DDBJ whole genome shotgun (WGS) entry which is preliminary data.</text>
</comment>
<protein>
    <recommendedName>
        <fullName evidence="3">Flp pilus assembly pilin Flp</fullName>
    </recommendedName>
</protein>